<keyword evidence="3 8" id="KW-0413">Isomerase</keyword>
<dbReference type="SUPFAM" id="SSF55120">
    <property type="entry name" value="Pseudouridine synthase"/>
    <property type="match status" value="1"/>
</dbReference>
<dbReference type="InterPro" id="IPR006225">
    <property type="entry name" value="PsdUridine_synth_RluC/D"/>
</dbReference>
<evidence type="ECO:0000256" key="4">
    <source>
        <dbReference type="ARBA" id="ARBA00036882"/>
    </source>
</evidence>
<dbReference type="Pfam" id="PF00849">
    <property type="entry name" value="PseudoU_synth_2"/>
    <property type="match status" value="1"/>
</dbReference>
<dbReference type="Proteomes" id="UP000024329">
    <property type="component" value="Unassembled WGS sequence"/>
</dbReference>
<comment type="catalytic activity">
    <reaction evidence="4">
        <text>uridine(1911/1915/1917) in 23S rRNA = pseudouridine(1911/1915/1917) in 23S rRNA</text>
        <dbReference type="Rhea" id="RHEA:42524"/>
        <dbReference type="Rhea" id="RHEA-COMP:10097"/>
        <dbReference type="Rhea" id="RHEA-COMP:10098"/>
        <dbReference type="ChEBI" id="CHEBI:65314"/>
        <dbReference type="ChEBI" id="CHEBI:65315"/>
        <dbReference type="EC" id="5.4.99.23"/>
    </reaction>
</comment>
<dbReference type="PANTHER" id="PTHR21600:SF44">
    <property type="entry name" value="RIBOSOMAL LARGE SUBUNIT PSEUDOURIDINE SYNTHASE D"/>
    <property type="match status" value="1"/>
</dbReference>
<comment type="catalytic activity">
    <reaction evidence="8">
        <text>a uridine in RNA = a pseudouridine in RNA</text>
        <dbReference type="Rhea" id="RHEA:48348"/>
        <dbReference type="Rhea" id="RHEA-COMP:12068"/>
        <dbReference type="Rhea" id="RHEA-COMP:12069"/>
        <dbReference type="ChEBI" id="CHEBI:65314"/>
        <dbReference type="ChEBI" id="CHEBI:65315"/>
    </reaction>
</comment>
<evidence type="ECO:0000313" key="10">
    <source>
        <dbReference type="EMBL" id="EZP83695.1"/>
    </source>
</evidence>
<dbReference type="InterPro" id="IPR050188">
    <property type="entry name" value="RluA_PseudoU_synthase"/>
</dbReference>
<evidence type="ECO:0000256" key="5">
    <source>
        <dbReference type="ARBA" id="ARBA00056072"/>
    </source>
</evidence>
<gene>
    <name evidence="10" type="ORF">BV97_00883</name>
</gene>
<evidence type="ECO:0000256" key="3">
    <source>
        <dbReference type="ARBA" id="ARBA00023235"/>
    </source>
</evidence>
<dbReference type="InterPro" id="IPR036986">
    <property type="entry name" value="S4_RNA-bd_sf"/>
</dbReference>
<comment type="caution">
    <text evidence="10">The sequence shown here is derived from an EMBL/GenBank/DDBJ whole genome shotgun (WGS) entry which is preliminary data.</text>
</comment>
<dbReference type="GO" id="GO:0160140">
    <property type="term" value="F:23S rRNA pseudouridine(1911/1915/1917) synthase activity"/>
    <property type="evidence" value="ECO:0007669"/>
    <property type="project" value="UniProtKB-EC"/>
</dbReference>
<evidence type="ECO:0000256" key="2">
    <source>
        <dbReference type="ARBA" id="ARBA00022884"/>
    </source>
</evidence>
<name>A0A031K374_9SPHN</name>
<evidence type="ECO:0000256" key="8">
    <source>
        <dbReference type="RuleBase" id="RU362028"/>
    </source>
</evidence>
<dbReference type="InterPro" id="IPR006224">
    <property type="entry name" value="PsdUridine_synth_RluA-like_CS"/>
</dbReference>
<dbReference type="PROSITE" id="PS50889">
    <property type="entry name" value="S4"/>
    <property type="match status" value="1"/>
</dbReference>
<organism evidence="10 11">
    <name type="scientific">Novosphingobium resinovorum</name>
    <dbReference type="NCBI Taxonomy" id="158500"/>
    <lineage>
        <taxon>Bacteria</taxon>
        <taxon>Pseudomonadati</taxon>
        <taxon>Pseudomonadota</taxon>
        <taxon>Alphaproteobacteria</taxon>
        <taxon>Sphingomonadales</taxon>
        <taxon>Sphingomonadaceae</taxon>
        <taxon>Novosphingobium</taxon>
    </lineage>
</organism>
<keyword evidence="2 7" id="KW-0694">RNA-binding</keyword>
<feature type="active site" evidence="6">
    <location>
        <position position="225"/>
    </location>
</feature>
<protein>
    <recommendedName>
        <fullName evidence="8">Pseudouridine synthase</fullName>
        <ecNumber evidence="8">5.4.99.-</ecNumber>
    </recommendedName>
</protein>
<comment type="function">
    <text evidence="5">Responsible for synthesis of pseudouridine from uracil at positions 1911, 1915 and 1917 in 23S ribosomal RNA.</text>
</comment>
<evidence type="ECO:0000313" key="11">
    <source>
        <dbReference type="Proteomes" id="UP000024329"/>
    </source>
</evidence>
<reference evidence="10 11" key="1">
    <citation type="submission" date="2014-03" db="EMBL/GenBank/DDBJ databases">
        <title>Whole genome sequence of Novosphingobium resinovorum KF1.</title>
        <authorList>
            <person name="Gan H.M."/>
            <person name="Gan H.Y."/>
            <person name="Chew T.H."/>
            <person name="Savka M.A."/>
        </authorList>
    </citation>
    <scope>NUCLEOTIDE SEQUENCE [LARGE SCALE GENOMIC DNA]</scope>
    <source>
        <strain evidence="10 11">KF1</strain>
    </source>
</reference>
<dbReference type="GO" id="GO:0000455">
    <property type="term" value="P:enzyme-directed rRNA pseudouridine synthesis"/>
    <property type="evidence" value="ECO:0007669"/>
    <property type="project" value="TreeGrafter"/>
</dbReference>
<dbReference type="Gene3D" id="3.30.2350.10">
    <property type="entry name" value="Pseudouridine synthase"/>
    <property type="match status" value="1"/>
</dbReference>
<sequence>MIVADHFRPTRPHLLVRRQQHNGVDLEVNMAVFRQIRRSPRFVYPLTAPKQQSAAFFGSSPARIFMQCCKNTTCQFDDHPQILRAMGALTNIIEGEVASGGRIDKALAEVSGLSRERIKALMGEGRVSLAGKPVAQASLKVDAGTPFAIDVPEAAPAEAVAQDIPLAVVYEDEHLIIVDKPAGLVVHPAAGNLDGTLVNALLHHCRGQLSGIGGVARPGIVHRIDKDTSGLLVVAKTDKAHEGLAVQFADHSIERAYHAVVGGRPVPVAGTVRGAIARSSHDRKKMALVEDGRGKHAVTHFRTLEALRGATLVECRLETGRTHQVRVHMASIGHALLGDPVYGRTPSPLRPILSRLGFSRQALHAAELGFVHPVLQERVHFASPLPDDMRTLIDELRH</sequence>
<dbReference type="EC" id="5.4.99.-" evidence="8"/>
<dbReference type="PATRIC" id="fig|158500.4.peg.903"/>
<dbReference type="CDD" id="cd02869">
    <property type="entry name" value="PseudoU_synth_RluA_like"/>
    <property type="match status" value="1"/>
</dbReference>
<accession>A0A031K374</accession>
<evidence type="ECO:0000256" key="6">
    <source>
        <dbReference type="PIRSR" id="PIRSR606225-1"/>
    </source>
</evidence>
<dbReference type="CDD" id="cd00165">
    <property type="entry name" value="S4"/>
    <property type="match status" value="1"/>
</dbReference>
<dbReference type="InterPro" id="IPR020103">
    <property type="entry name" value="PsdUridine_synth_cat_dom_sf"/>
</dbReference>
<dbReference type="eggNOG" id="COG0564">
    <property type="taxonomic scope" value="Bacteria"/>
</dbReference>
<evidence type="ECO:0000256" key="1">
    <source>
        <dbReference type="ARBA" id="ARBA00010876"/>
    </source>
</evidence>
<evidence type="ECO:0000256" key="7">
    <source>
        <dbReference type="PROSITE-ProRule" id="PRU00182"/>
    </source>
</evidence>
<comment type="similarity">
    <text evidence="1 8">Belongs to the pseudouridine synthase RluA family.</text>
</comment>
<dbReference type="Gene3D" id="3.10.290.10">
    <property type="entry name" value="RNA-binding S4 domain"/>
    <property type="match status" value="1"/>
</dbReference>
<dbReference type="NCBIfam" id="TIGR00005">
    <property type="entry name" value="rluA_subfam"/>
    <property type="match status" value="1"/>
</dbReference>
<proteinExistence type="inferred from homology"/>
<dbReference type="AlphaFoldDB" id="A0A031K374"/>
<dbReference type="PANTHER" id="PTHR21600">
    <property type="entry name" value="MITOCHONDRIAL RNA PSEUDOURIDINE SYNTHASE"/>
    <property type="match status" value="1"/>
</dbReference>
<dbReference type="PROSITE" id="PS01129">
    <property type="entry name" value="PSI_RLU"/>
    <property type="match status" value="1"/>
</dbReference>
<dbReference type="GO" id="GO:0003723">
    <property type="term" value="F:RNA binding"/>
    <property type="evidence" value="ECO:0007669"/>
    <property type="project" value="UniProtKB-KW"/>
</dbReference>
<dbReference type="EMBL" id="JFYZ01000002">
    <property type="protein sequence ID" value="EZP83695.1"/>
    <property type="molecule type" value="Genomic_DNA"/>
</dbReference>
<dbReference type="FunFam" id="3.30.2350.10:FF:000006">
    <property type="entry name" value="Pseudouridine synthase"/>
    <property type="match status" value="1"/>
</dbReference>
<evidence type="ECO:0000259" key="9">
    <source>
        <dbReference type="Pfam" id="PF00849"/>
    </source>
</evidence>
<dbReference type="STRING" id="158500.BES08_08525"/>
<dbReference type="SUPFAM" id="SSF55174">
    <property type="entry name" value="Alpha-L RNA-binding motif"/>
    <property type="match status" value="1"/>
</dbReference>
<dbReference type="InterPro" id="IPR006145">
    <property type="entry name" value="PsdUridine_synth_RsuA/RluA"/>
</dbReference>
<feature type="domain" description="Pseudouridine synthase RsuA/RluA-like" evidence="9">
    <location>
        <begin position="174"/>
        <end position="331"/>
    </location>
</feature>